<reference evidence="3 4" key="1">
    <citation type="submission" date="2024-04" db="EMBL/GenBank/DDBJ databases">
        <title>Genome assembly C_amara_ONT_v2.</title>
        <authorList>
            <person name="Yant L."/>
            <person name="Moore C."/>
            <person name="Slenker M."/>
        </authorList>
    </citation>
    <scope>NUCLEOTIDE SEQUENCE [LARGE SCALE GENOMIC DNA]</scope>
    <source>
        <tissue evidence="3">Leaf</tissue>
    </source>
</reference>
<evidence type="ECO:0000313" key="4">
    <source>
        <dbReference type="Proteomes" id="UP001558713"/>
    </source>
</evidence>
<organism evidence="3 4">
    <name type="scientific">Cardamine amara subsp. amara</name>
    <dbReference type="NCBI Taxonomy" id="228776"/>
    <lineage>
        <taxon>Eukaryota</taxon>
        <taxon>Viridiplantae</taxon>
        <taxon>Streptophyta</taxon>
        <taxon>Embryophyta</taxon>
        <taxon>Tracheophyta</taxon>
        <taxon>Spermatophyta</taxon>
        <taxon>Magnoliopsida</taxon>
        <taxon>eudicotyledons</taxon>
        <taxon>Gunneridae</taxon>
        <taxon>Pentapetalae</taxon>
        <taxon>rosids</taxon>
        <taxon>malvids</taxon>
        <taxon>Brassicales</taxon>
        <taxon>Brassicaceae</taxon>
        <taxon>Cardamineae</taxon>
        <taxon>Cardamine</taxon>
    </lineage>
</organism>
<evidence type="ECO:0000256" key="1">
    <source>
        <dbReference type="SAM" id="SignalP"/>
    </source>
</evidence>
<feature type="chain" id="PRO_5044782113" evidence="1">
    <location>
        <begin position="21"/>
        <end position="194"/>
    </location>
</feature>
<protein>
    <submittedName>
        <fullName evidence="3">Mitochondrial protein</fullName>
    </submittedName>
</protein>
<feature type="domain" description="Reverse transcriptase/retrotransposon-derived protein RNase H-like" evidence="2">
    <location>
        <begin position="81"/>
        <end position="167"/>
    </location>
</feature>
<dbReference type="Pfam" id="PF17919">
    <property type="entry name" value="RT_RNaseH_2"/>
    <property type="match status" value="1"/>
</dbReference>
<name>A0ABD0ZXW1_CARAN</name>
<dbReference type="SUPFAM" id="SSF56672">
    <property type="entry name" value="DNA/RNA polymerases"/>
    <property type="match status" value="1"/>
</dbReference>
<sequence>MKKCVFGASELLFLGYVVSAEELKVDREKIRAIQEWPTQTNVSQVRSFHGLASFYRQFVRDFSTVASPLTALIKKSTGLLWGDRQEQAFTELKNHLTHAPLLVLHDFHKMFEIECDPSGIDIWAVLTQGGRPVAYFSEKLTGATLIYPICDKELYALVRALETWQHYQLEFIEMFPYVIKYKKGKENAVADALS</sequence>
<dbReference type="EMBL" id="JBANAX010000650">
    <property type="protein sequence ID" value="KAL1199253.1"/>
    <property type="molecule type" value="Genomic_DNA"/>
</dbReference>
<comment type="caution">
    <text evidence="3">The sequence shown here is derived from an EMBL/GenBank/DDBJ whole genome shotgun (WGS) entry which is preliminary data.</text>
</comment>
<dbReference type="InterPro" id="IPR041577">
    <property type="entry name" value="RT_RNaseH_2"/>
</dbReference>
<evidence type="ECO:0000259" key="2">
    <source>
        <dbReference type="Pfam" id="PF17919"/>
    </source>
</evidence>
<evidence type="ECO:0000313" key="3">
    <source>
        <dbReference type="EMBL" id="KAL1199253.1"/>
    </source>
</evidence>
<dbReference type="InterPro" id="IPR043502">
    <property type="entry name" value="DNA/RNA_pol_sf"/>
</dbReference>
<keyword evidence="1" id="KW-0732">Signal</keyword>
<gene>
    <name evidence="3" type="ORF">V5N11_008328</name>
</gene>
<dbReference type="PANTHER" id="PTHR35046">
    <property type="entry name" value="ZINC KNUCKLE (CCHC-TYPE) FAMILY PROTEIN"/>
    <property type="match status" value="1"/>
</dbReference>
<dbReference type="Gene3D" id="3.30.70.270">
    <property type="match status" value="1"/>
</dbReference>
<dbReference type="AlphaFoldDB" id="A0ABD0ZXW1"/>
<dbReference type="InterPro" id="IPR043128">
    <property type="entry name" value="Rev_trsase/Diguanyl_cyclase"/>
</dbReference>
<feature type="signal peptide" evidence="1">
    <location>
        <begin position="1"/>
        <end position="20"/>
    </location>
</feature>
<proteinExistence type="predicted"/>
<dbReference type="FunFam" id="3.30.70.270:FF:000020">
    <property type="entry name" value="Transposon Tf2-6 polyprotein-like Protein"/>
    <property type="match status" value="1"/>
</dbReference>
<dbReference type="Proteomes" id="UP001558713">
    <property type="component" value="Unassembled WGS sequence"/>
</dbReference>
<accession>A0ABD0ZXW1</accession>
<dbReference type="PANTHER" id="PTHR35046:SF9">
    <property type="entry name" value="RNA-DIRECTED DNA POLYMERASE"/>
    <property type="match status" value="1"/>
</dbReference>
<keyword evidence="4" id="KW-1185">Reference proteome</keyword>